<dbReference type="InterPro" id="IPR036162">
    <property type="entry name" value="Resolvase-like_N_sf"/>
</dbReference>
<dbReference type="CDD" id="cd00338">
    <property type="entry name" value="Ser_Recombinase"/>
    <property type="match status" value="1"/>
</dbReference>
<dbReference type="InterPro" id="IPR006119">
    <property type="entry name" value="Resolv_N"/>
</dbReference>
<evidence type="ECO:0000256" key="1">
    <source>
        <dbReference type="ARBA" id="ARBA00023125"/>
    </source>
</evidence>
<dbReference type="RefSeq" id="WP_112902728.1">
    <property type="nucleotide sequence ID" value="NZ_CP030760.1"/>
</dbReference>
<name>A0A2Z4Y9X9_RHILE</name>
<dbReference type="SUPFAM" id="SSF53041">
    <property type="entry name" value="Resolvase-like"/>
    <property type="match status" value="1"/>
</dbReference>
<organism evidence="4 5">
    <name type="scientific">Rhizobium leguminosarum</name>
    <dbReference type="NCBI Taxonomy" id="384"/>
    <lineage>
        <taxon>Bacteria</taxon>
        <taxon>Pseudomonadati</taxon>
        <taxon>Pseudomonadota</taxon>
        <taxon>Alphaproteobacteria</taxon>
        <taxon>Hyphomicrobiales</taxon>
        <taxon>Rhizobiaceae</taxon>
        <taxon>Rhizobium/Agrobacterium group</taxon>
        <taxon>Rhizobium</taxon>
    </lineage>
</organism>
<dbReference type="AlphaFoldDB" id="A0A2Z4Y9X9"/>
<dbReference type="Proteomes" id="UP000251166">
    <property type="component" value="Chromosome"/>
</dbReference>
<dbReference type="EMBL" id="CP030760">
    <property type="protein sequence ID" value="AXA37896.1"/>
    <property type="molecule type" value="Genomic_DNA"/>
</dbReference>
<dbReference type="InterPro" id="IPR011109">
    <property type="entry name" value="DNA_bind_recombinase_dom"/>
</dbReference>
<evidence type="ECO:0000313" key="4">
    <source>
        <dbReference type="EMBL" id="AXA37896.1"/>
    </source>
</evidence>
<accession>A0A2Z4Y9X9</accession>
<feature type="domain" description="Resolvase/invertase-type recombinase catalytic" evidence="3">
    <location>
        <begin position="3"/>
        <end position="143"/>
    </location>
</feature>
<reference evidence="4 5" key="1">
    <citation type="submission" date="2018-07" db="EMBL/GenBank/DDBJ databases">
        <title>Rhizobium leguminosarum strain:ATCC 14479 Genome sequencing and assembly.</title>
        <authorList>
            <person name="Chakraborty R."/>
        </authorList>
    </citation>
    <scope>NUCLEOTIDE SEQUENCE [LARGE SCALE GENOMIC DNA]</scope>
    <source>
        <strain evidence="4 5">ATCC 14479</strain>
    </source>
</reference>
<dbReference type="Gene3D" id="3.40.50.1390">
    <property type="entry name" value="Resolvase, N-terminal catalytic domain"/>
    <property type="match status" value="1"/>
</dbReference>
<gene>
    <name evidence="4" type="ORF">DLJ82_0276</name>
</gene>
<evidence type="ECO:0000256" key="2">
    <source>
        <dbReference type="ARBA" id="ARBA00023172"/>
    </source>
</evidence>
<dbReference type="PANTHER" id="PTHR30461:SF2">
    <property type="entry name" value="SERINE RECOMBINASE PINE-RELATED"/>
    <property type="match status" value="1"/>
</dbReference>
<proteinExistence type="predicted"/>
<keyword evidence="1" id="KW-0238">DNA-binding</keyword>
<dbReference type="GO" id="GO:0003677">
    <property type="term" value="F:DNA binding"/>
    <property type="evidence" value="ECO:0007669"/>
    <property type="project" value="UniProtKB-KW"/>
</dbReference>
<keyword evidence="2" id="KW-0233">DNA recombination</keyword>
<dbReference type="Pfam" id="PF07508">
    <property type="entry name" value="Recombinase"/>
    <property type="match status" value="1"/>
</dbReference>
<protein>
    <submittedName>
        <fullName evidence="4">Resolvase, N terminal domain family protein</fullName>
    </submittedName>
</protein>
<dbReference type="Pfam" id="PF00239">
    <property type="entry name" value="Resolvase"/>
    <property type="match status" value="1"/>
</dbReference>
<dbReference type="SMART" id="SM00857">
    <property type="entry name" value="Resolvase"/>
    <property type="match status" value="1"/>
</dbReference>
<dbReference type="GO" id="GO:0000150">
    <property type="term" value="F:DNA strand exchange activity"/>
    <property type="evidence" value="ECO:0007669"/>
    <property type="project" value="InterPro"/>
</dbReference>
<sequence length="219" mass="24166">MLQYVRYTRVSTSRQGQSGLGLEAQDLDIDVYLRNYSDMPYEVIGNFQDIDSGTNDERPELLKALDLCRKTGAVLLVAKLDRLSRKVARIATLMEDKRVKFAVANLPRADKAMLHMYAVMAEMERDFISARTKAALAVAKSRGSKLGGIRDKTLKRNEAIREKATGEAQKLMATIGPMRDGGATLTQIADALTANGVKTSRGGSWTATQVSRVIERGRK</sequence>
<dbReference type="PROSITE" id="PS51736">
    <property type="entry name" value="RECOMBINASES_3"/>
    <property type="match status" value="1"/>
</dbReference>
<dbReference type="PANTHER" id="PTHR30461">
    <property type="entry name" value="DNA-INVERTASE FROM LAMBDOID PROPHAGE"/>
    <property type="match status" value="1"/>
</dbReference>
<dbReference type="InterPro" id="IPR050639">
    <property type="entry name" value="SSR_resolvase"/>
</dbReference>
<evidence type="ECO:0000259" key="3">
    <source>
        <dbReference type="PROSITE" id="PS51736"/>
    </source>
</evidence>
<evidence type="ECO:0000313" key="5">
    <source>
        <dbReference type="Proteomes" id="UP000251166"/>
    </source>
</evidence>